<feature type="compositionally biased region" description="Polar residues" evidence="1">
    <location>
        <begin position="148"/>
        <end position="160"/>
    </location>
</feature>
<proteinExistence type="predicted"/>
<feature type="compositionally biased region" description="Low complexity" evidence="1">
    <location>
        <begin position="1205"/>
        <end position="1215"/>
    </location>
</feature>
<feature type="compositionally biased region" description="Polar residues" evidence="1">
    <location>
        <begin position="624"/>
        <end position="634"/>
    </location>
</feature>
<feature type="compositionally biased region" description="Polar residues" evidence="1">
    <location>
        <begin position="777"/>
        <end position="788"/>
    </location>
</feature>
<feature type="compositionally biased region" description="Low complexity" evidence="1">
    <location>
        <begin position="1335"/>
        <end position="1345"/>
    </location>
</feature>
<sequence>MSTATLAGGRASVLRFADDDDDDDAERQERLRELRRDGEYERLLGSDGLAEALMYGASTREDRIMQMDALVETQRKIPRRGGTAHVVVLSANALTMAIMASQLAMHRWRVTEAQTLTEATAVIQQQILRARKSGFTVGRAVAAASPPRTKSFTRGSQSAARATDGRGGQIRADETGEAAETASAASSVCSAEGEEPALNPPPDDMVARLVVVDVCTHEPFRDIVGHLRFYDREHNLGLIIALMLHENYDSHTPGMLRLPKHTITVAEAYGLGYDLVLRRCFDHAVVNFFTELFMSATGRWCSDMRARGVVGNYRGMRQILLENDEAGLRDSLRAGLEARDGSCNSADDLGILRALQNKHMSQTQASSVMLHPPELSMMSVRSAVGSAHPQQQRTQQLDSIFGVKDVLSQVMSPASSVKHVAKRLFRPSASQRDLHAGTMSSGREEGEEGERLYEDVLLEEKDEVETAVVAAYKEEVLRLLTELERSERTVFLLREEVTHLQEVVFSNTNFATISSRPSISFEDTALDNFTSISKEQQIIILRQRLLSVTEKLLAYETQQKLRQRERKKQEREDKGGREPHAAVEGIGTAGSEEDTQDFSSDAAAAMLQRMYSLGGFQTDRAGDRTQTSTPSWLFSINPGEEDTTNPRSETPPPTGEQQRQYEGRDARPRPSESDLSHRMEEKSTRLGERLLETLRTISTQRHRIAELEAQVQKGKREGRSRKKKKRAAESSDDDDDGGGGGQRRGESGGRVTNARRGKQGAPAAPRRDSSWVEAGWSTVSTKPPSTASAPDERSIAPAGGVQRVEPQAQPKHRQWEAGTKSPARAAPGRPKAAMQEPWGRSQARPEAPHTQGPRPVTQKGHAREPLKEKDDLTKLEEIFSTIAAAKACGDEEAAEQARSRARVVARRLAAQQLGAKGLKKTLQEVEAATHGRFDGSVDTLRRAHLEAVKTAEDVLKRGEEANAYSQAVLAAYATEQQLRRLPRAGVEQAATDGTREAGGHPGVATTYEENDLVDSYDSGGGGEGGARRAAAQGGSHPDLEVPSQGLRRPQQEKRDEEEQSLGKPRLKPYSVPEGKVALQPTQMVLPPDAVMDPRRAAEEESMRTLGLELCLDHHQTLMRFLRLVGGYDAALRSLLQEEAEESEGQIVKTLSRQGGKVGANFLISSDTALLARLAALLGDDESLSQASSTPQRERRPSFRGRRSSRSLSDSPRSVSGFLDTSTPRRRHRSSSSVTFRGPGELLAPEEVARLLNRQDVTAEEIPAWLLDLLDSGDAEAAAALQEDPNASQWVRDVLVSIEAARKERGRELTELLRKHRQKLMRERLERSRRARAARNRPGSSSSSDSGGSGGGGGSEAVTPTAGRAPLRRVLSPSAYRCNVPPGQLRSVLRFRSLRHQNVFRLEPNGDVATEVSRRLLRMQRRDAEEEEEERGVLPPVEARGLSREQQAQFQSVHGVSSSLPPPLEPPPPPPPGAAFVRGRGRFPARHGVPREALEEVDYSPFTPEELADRIMSYRLAFSRLQGGERLPAGATAVIPGFAIPVAAASMPPVSPSADGNTRGPLPHRQGSLEAYSSWVYGVPAEQLFPMLRGVEPEAGDAVVFLPACSYADGGGANVTRNIGNAFVRRMLARVDLFSSPATLAARRLNEQLRSAMPDWQMGVVGRSIAPATRGTRAQRPQ</sequence>
<feature type="region of interest" description="Disordered" evidence="1">
    <location>
        <begin position="1320"/>
        <end position="1363"/>
    </location>
</feature>
<feature type="compositionally biased region" description="Low complexity" evidence="1">
    <location>
        <begin position="178"/>
        <end position="191"/>
    </location>
</feature>
<feature type="region of interest" description="Disordered" evidence="1">
    <location>
        <begin position="1420"/>
        <end position="1479"/>
    </location>
</feature>
<dbReference type="OrthoDB" id="273821at2759"/>
<dbReference type="EMBL" id="MKKU01000414">
    <property type="protein sequence ID" value="RNF13271.1"/>
    <property type="molecule type" value="Genomic_DNA"/>
</dbReference>
<feature type="compositionally biased region" description="Basic and acidic residues" evidence="1">
    <location>
        <begin position="659"/>
        <end position="692"/>
    </location>
</feature>
<feature type="region of interest" description="Disordered" evidence="1">
    <location>
        <begin position="431"/>
        <end position="450"/>
    </location>
</feature>
<feature type="compositionally biased region" description="Polar residues" evidence="1">
    <location>
        <begin position="1443"/>
        <end position="1458"/>
    </location>
</feature>
<feature type="region of interest" description="Disordered" evidence="1">
    <location>
        <begin position="1181"/>
        <end position="1237"/>
    </location>
</feature>
<feature type="region of interest" description="Disordered" evidence="1">
    <location>
        <begin position="560"/>
        <end position="597"/>
    </location>
</feature>
<organism evidence="2 3">
    <name type="scientific">Trypanosoma conorhini</name>
    <dbReference type="NCBI Taxonomy" id="83891"/>
    <lineage>
        <taxon>Eukaryota</taxon>
        <taxon>Discoba</taxon>
        <taxon>Euglenozoa</taxon>
        <taxon>Kinetoplastea</taxon>
        <taxon>Metakinetoplastina</taxon>
        <taxon>Trypanosomatida</taxon>
        <taxon>Trypanosomatidae</taxon>
        <taxon>Trypanosoma</taxon>
    </lineage>
</organism>
<evidence type="ECO:0000256" key="1">
    <source>
        <dbReference type="SAM" id="MobiDB-lite"/>
    </source>
</evidence>
<feature type="compositionally biased region" description="Pro residues" evidence="1">
    <location>
        <begin position="1459"/>
        <end position="1472"/>
    </location>
</feature>
<feature type="compositionally biased region" description="Basic and acidic residues" evidence="1">
    <location>
        <begin position="861"/>
        <end position="872"/>
    </location>
</feature>
<feature type="region of interest" description="Disordered" evidence="1">
    <location>
        <begin position="617"/>
        <end position="872"/>
    </location>
</feature>
<feature type="compositionally biased region" description="Basic and acidic residues" evidence="1">
    <location>
        <begin position="567"/>
        <end position="581"/>
    </location>
</feature>
<protein>
    <submittedName>
        <fullName evidence="2">Putative dispersed gene family protein 1 (DGF-1)</fullName>
    </submittedName>
</protein>
<evidence type="ECO:0000313" key="2">
    <source>
        <dbReference type="EMBL" id="RNF13271.1"/>
    </source>
</evidence>
<name>A0A3R7KTM7_9TRYP</name>
<feature type="compositionally biased region" description="Low complexity" evidence="1">
    <location>
        <begin position="822"/>
        <end position="833"/>
    </location>
</feature>
<dbReference type="Proteomes" id="UP000284403">
    <property type="component" value="Unassembled WGS sequence"/>
</dbReference>
<comment type="caution">
    <text evidence="2">The sequence shown here is derived from an EMBL/GenBank/DDBJ whole genome shotgun (WGS) entry which is preliminary data.</text>
</comment>
<evidence type="ECO:0000313" key="3">
    <source>
        <dbReference type="Proteomes" id="UP000284403"/>
    </source>
</evidence>
<dbReference type="GeneID" id="40319850"/>
<gene>
    <name evidence="2" type="ORF">Tco025E_06239</name>
</gene>
<feature type="region of interest" description="Disordered" evidence="1">
    <location>
        <begin position="984"/>
        <end position="1071"/>
    </location>
</feature>
<dbReference type="RefSeq" id="XP_029226754.1">
    <property type="nucleotide sequence ID" value="XM_029373119.1"/>
</dbReference>
<reference evidence="2 3" key="1">
    <citation type="journal article" date="2018" name="BMC Genomics">
        <title>Genomic comparison of Trypanosoma conorhini and Trypanosoma rangeli to Trypanosoma cruzi strains of high and low virulence.</title>
        <authorList>
            <person name="Bradwell K.R."/>
            <person name="Koparde V.N."/>
            <person name="Matveyev A.V."/>
            <person name="Serrano M.G."/>
            <person name="Alves J.M."/>
            <person name="Parikh H."/>
            <person name="Huang B."/>
            <person name="Lee V."/>
            <person name="Espinosa-Alvarez O."/>
            <person name="Ortiz P.A."/>
            <person name="Costa-Martins A.G."/>
            <person name="Teixeira M.M."/>
            <person name="Buck G.A."/>
        </authorList>
    </citation>
    <scope>NUCLEOTIDE SEQUENCE [LARGE SCALE GENOMIC DNA]</scope>
    <source>
        <strain evidence="2 3">025E</strain>
    </source>
</reference>
<keyword evidence="3" id="KW-1185">Reference proteome</keyword>
<feature type="compositionally biased region" description="Basic residues" evidence="1">
    <location>
        <begin position="716"/>
        <end position="726"/>
    </location>
</feature>
<feature type="region of interest" description="Disordered" evidence="1">
    <location>
        <begin position="140"/>
        <end position="202"/>
    </location>
</feature>
<accession>A0A3R7KTM7</accession>